<organism evidence="5 6">
    <name type="scientific">Nitrospirillum iridis</name>
    <dbReference type="NCBI Taxonomy" id="765888"/>
    <lineage>
        <taxon>Bacteria</taxon>
        <taxon>Pseudomonadati</taxon>
        <taxon>Pseudomonadota</taxon>
        <taxon>Alphaproteobacteria</taxon>
        <taxon>Rhodospirillales</taxon>
        <taxon>Azospirillaceae</taxon>
        <taxon>Nitrospirillum</taxon>
    </lineage>
</organism>
<feature type="transmembrane region" description="Helical" evidence="3">
    <location>
        <begin position="105"/>
        <end position="127"/>
    </location>
</feature>
<accession>A0A7X0EEW0</accession>
<name>A0A7X0EEW0_9PROT</name>
<evidence type="ECO:0000313" key="6">
    <source>
        <dbReference type="Proteomes" id="UP000539175"/>
    </source>
</evidence>
<comment type="catalytic activity">
    <reaction evidence="2">
        <text>2 GTP = 3',3'-c-di-GMP + 2 diphosphate</text>
        <dbReference type="Rhea" id="RHEA:24898"/>
        <dbReference type="ChEBI" id="CHEBI:33019"/>
        <dbReference type="ChEBI" id="CHEBI:37565"/>
        <dbReference type="ChEBI" id="CHEBI:58805"/>
        <dbReference type="EC" id="2.7.7.65"/>
    </reaction>
</comment>
<dbReference type="Proteomes" id="UP000539175">
    <property type="component" value="Unassembled WGS sequence"/>
</dbReference>
<dbReference type="InterPro" id="IPR043128">
    <property type="entry name" value="Rev_trsase/Diguanyl_cyclase"/>
</dbReference>
<dbReference type="InterPro" id="IPR050469">
    <property type="entry name" value="Diguanylate_Cyclase"/>
</dbReference>
<dbReference type="SUPFAM" id="SSF55073">
    <property type="entry name" value="Nucleotide cyclase"/>
    <property type="match status" value="1"/>
</dbReference>
<keyword evidence="3" id="KW-1133">Transmembrane helix</keyword>
<dbReference type="FunFam" id="3.30.70.270:FF:000001">
    <property type="entry name" value="Diguanylate cyclase domain protein"/>
    <property type="match status" value="1"/>
</dbReference>
<evidence type="ECO:0000259" key="4">
    <source>
        <dbReference type="PROSITE" id="PS50887"/>
    </source>
</evidence>
<sequence length="364" mass="38846">MATLISPYPARPSPFYSLVGNLMLDWGTMIAFVGVHRFLNAPRPALWLLLPAAVLSCAKIGTFAGFGLHMPINVVLGCSLRALLAGGCAWLLVRHSEPELRIAAWPSAGFYLAWGAVLLTRVGWEVLRILPSSPMVVGDLRDPTTNAGLLLRVCITFTLTIGYLWMVGRRLQARLTRLAESDPLTGIANRRVLWEKGERLVARAQYQGGALAVLLVDIDHFKAVNDRWGHGVGDRLIVQVAGTLAATIRASDIVGRIGGEEFAILLPDADAATALAVAERIRQAVAESAVGGPLGPIGCTISIGCAEWVDGVGWNTLVNAADQALYRAKAAGRDRVESFVLGDEAECRMGAAPVPMARAAVRSA</sequence>
<feature type="transmembrane region" description="Helical" evidence="3">
    <location>
        <begin position="74"/>
        <end position="93"/>
    </location>
</feature>
<evidence type="ECO:0000256" key="1">
    <source>
        <dbReference type="ARBA" id="ARBA00012528"/>
    </source>
</evidence>
<keyword evidence="3" id="KW-0812">Transmembrane</keyword>
<feature type="transmembrane region" description="Helical" evidence="3">
    <location>
        <begin position="47"/>
        <end position="68"/>
    </location>
</feature>
<dbReference type="SMART" id="SM00267">
    <property type="entry name" value="GGDEF"/>
    <property type="match status" value="1"/>
</dbReference>
<dbReference type="PROSITE" id="PS50887">
    <property type="entry name" value="GGDEF"/>
    <property type="match status" value="1"/>
</dbReference>
<dbReference type="AlphaFoldDB" id="A0A7X0EEW0"/>
<comment type="caution">
    <text evidence="5">The sequence shown here is derived from an EMBL/GenBank/DDBJ whole genome shotgun (WGS) entry which is preliminary data.</text>
</comment>
<dbReference type="GO" id="GO:0052621">
    <property type="term" value="F:diguanylate cyclase activity"/>
    <property type="evidence" value="ECO:0007669"/>
    <property type="project" value="UniProtKB-EC"/>
</dbReference>
<dbReference type="Pfam" id="PF00990">
    <property type="entry name" value="GGDEF"/>
    <property type="match status" value="1"/>
</dbReference>
<feature type="transmembrane region" description="Helical" evidence="3">
    <location>
        <begin position="15"/>
        <end position="35"/>
    </location>
</feature>
<dbReference type="CDD" id="cd01949">
    <property type="entry name" value="GGDEF"/>
    <property type="match status" value="1"/>
</dbReference>
<evidence type="ECO:0000256" key="3">
    <source>
        <dbReference type="SAM" id="Phobius"/>
    </source>
</evidence>
<dbReference type="InterPro" id="IPR000160">
    <property type="entry name" value="GGDEF_dom"/>
</dbReference>
<dbReference type="PANTHER" id="PTHR45138">
    <property type="entry name" value="REGULATORY COMPONENTS OF SENSORY TRANSDUCTION SYSTEM"/>
    <property type="match status" value="1"/>
</dbReference>
<keyword evidence="3" id="KW-0472">Membrane</keyword>
<protein>
    <recommendedName>
        <fullName evidence="1">diguanylate cyclase</fullName>
        <ecNumber evidence="1">2.7.7.65</ecNumber>
    </recommendedName>
</protein>
<feature type="domain" description="GGDEF" evidence="4">
    <location>
        <begin position="209"/>
        <end position="341"/>
    </location>
</feature>
<keyword evidence="6" id="KW-1185">Reference proteome</keyword>
<evidence type="ECO:0000313" key="5">
    <source>
        <dbReference type="EMBL" id="MBB6254322.1"/>
    </source>
</evidence>
<evidence type="ECO:0000256" key="2">
    <source>
        <dbReference type="ARBA" id="ARBA00034247"/>
    </source>
</evidence>
<dbReference type="PANTHER" id="PTHR45138:SF9">
    <property type="entry name" value="DIGUANYLATE CYCLASE DGCM-RELATED"/>
    <property type="match status" value="1"/>
</dbReference>
<dbReference type="RefSeq" id="WP_184806572.1">
    <property type="nucleotide sequence ID" value="NZ_JACIIZ010000016.1"/>
</dbReference>
<proteinExistence type="predicted"/>
<dbReference type="EMBL" id="JACIIZ010000016">
    <property type="protein sequence ID" value="MBB6254322.1"/>
    <property type="molecule type" value="Genomic_DNA"/>
</dbReference>
<gene>
    <name evidence="5" type="ORF">FHS74_004908</name>
</gene>
<dbReference type="EC" id="2.7.7.65" evidence="1"/>
<dbReference type="Gene3D" id="3.30.70.270">
    <property type="match status" value="1"/>
</dbReference>
<dbReference type="InterPro" id="IPR029787">
    <property type="entry name" value="Nucleotide_cyclase"/>
</dbReference>
<feature type="transmembrane region" description="Helical" evidence="3">
    <location>
        <begin position="147"/>
        <end position="167"/>
    </location>
</feature>
<dbReference type="NCBIfam" id="TIGR00254">
    <property type="entry name" value="GGDEF"/>
    <property type="match status" value="1"/>
</dbReference>
<reference evidence="5 6" key="1">
    <citation type="submission" date="2020-08" db="EMBL/GenBank/DDBJ databases">
        <title>Genomic Encyclopedia of Type Strains, Phase IV (KMG-IV): sequencing the most valuable type-strain genomes for metagenomic binning, comparative biology and taxonomic classification.</title>
        <authorList>
            <person name="Goeker M."/>
        </authorList>
    </citation>
    <scope>NUCLEOTIDE SEQUENCE [LARGE SCALE GENOMIC DNA]</scope>
    <source>
        <strain evidence="5 6">DSM 22198</strain>
    </source>
</reference>